<feature type="compositionally biased region" description="Polar residues" evidence="1">
    <location>
        <begin position="72"/>
        <end position="82"/>
    </location>
</feature>
<accession>A0A419DAU3</accession>
<sequence>MPEIEDGFKGDKDKPNHDQMVEKFMEPGVGQRTEDLGQVLEFRPRTGQVESAATEVDPESAARAERAMRRGSQGNISEASDVSSERSKKKEWSRLRKGLAIAGSVIVGAGAIDVAEGGGFDKTRAVGEGITGISKKVYNEADEFFNDTYEERRDRFTEKLQEESESKSAVHTLAGDREAKEINNKLELIRSIDSSNLNDQQKKRALETVVFSEVPVYDEKKAFNPRMNDMVNHIENPPEELNKAYFYDRIPKQIKDPETGEMVSLSNEEREKRAELASEVVKSDLGALPKGIIVVQAMESVNFSLNKLEAPDTA</sequence>
<name>A0A419DAU3_9BACT</name>
<comment type="caution">
    <text evidence="2">The sequence shown here is derived from an EMBL/GenBank/DDBJ whole genome shotgun (WGS) entry which is preliminary data.</text>
</comment>
<dbReference type="AlphaFoldDB" id="A0A419DAU3"/>
<evidence type="ECO:0000313" key="2">
    <source>
        <dbReference type="EMBL" id="RJO60215.1"/>
    </source>
</evidence>
<feature type="compositionally biased region" description="Basic and acidic residues" evidence="1">
    <location>
        <begin position="1"/>
        <end position="25"/>
    </location>
</feature>
<protein>
    <submittedName>
        <fullName evidence="2">Uncharacterized protein</fullName>
    </submittedName>
</protein>
<organism evidence="2 3">
    <name type="scientific">candidate division WS5 bacterium</name>
    <dbReference type="NCBI Taxonomy" id="2093353"/>
    <lineage>
        <taxon>Bacteria</taxon>
        <taxon>candidate division WS5</taxon>
    </lineage>
</organism>
<dbReference type="EMBL" id="QZJW01000050">
    <property type="protein sequence ID" value="RJO60215.1"/>
    <property type="molecule type" value="Genomic_DNA"/>
</dbReference>
<evidence type="ECO:0000313" key="3">
    <source>
        <dbReference type="Proteomes" id="UP000285655"/>
    </source>
</evidence>
<evidence type="ECO:0000256" key="1">
    <source>
        <dbReference type="SAM" id="MobiDB-lite"/>
    </source>
</evidence>
<reference evidence="2 3" key="1">
    <citation type="journal article" date="2017" name="ISME J.">
        <title>Energy and carbon metabolisms in a deep terrestrial subsurface fluid microbial community.</title>
        <authorList>
            <person name="Momper L."/>
            <person name="Jungbluth S.P."/>
            <person name="Lee M.D."/>
            <person name="Amend J.P."/>
        </authorList>
    </citation>
    <scope>NUCLEOTIDE SEQUENCE [LARGE SCALE GENOMIC DNA]</scope>
    <source>
        <strain evidence="2">SURF_29</strain>
    </source>
</reference>
<gene>
    <name evidence="2" type="ORF">C4544_05565</name>
</gene>
<feature type="region of interest" description="Disordered" evidence="1">
    <location>
        <begin position="1"/>
        <end position="89"/>
    </location>
</feature>
<dbReference type="Proteomes" id="UP000285655">
    <property type="component" value="Unassembled WGS sequence"/>
</dbReference>
<proteinExistence type="predicted"/>